<evidence type="ECO:0000256" key="8">
    <source>
        <dbReference type="ARBA" id="ARBA00023139"/>
    </source>
</evidence>
<evidence type="ECO:0000259" key="15">
    <source>
        <dbReference type="Pfam" id="PF25967"/>
    </source>
</evidence>
<dbReference type="Pfam" id="PF25917">
    <property type="entry name" value="BSH_RND"/>
    <property type="match status" value="1"/>
</dbReference>
<keyword evidence="5" id="KW-0997">Cell inner membrane</keyword>
<keyword evidence="17" id="KW-1185">Reference proteome</keyword>
<dbReference type="InterPro" id="IPR006143">
    <property type="entry name" value="RND_pump_MFP"/>
</dbReference>
<dbReference type="GO" id="GO:0022857">
    <property type="term" value="F:transmembrane transporter activity"/>
    <property type="evidence" value="ECO:0007669"/>
    <property type="project" value="InterPro"/>
</dbReference>
<keyword evidence="9" id="KW-0449">Lipoprotein</keyword>
<dbReference type="EMBL" id="WKJK01000002">
    <property type="protein sequence ID" value="MRW89252.1"/>
    <property type="molecule type" value="Genomic_DNA"/>
</dbReference>
<dbReference type="InterPro" id="IPR058625">
    <property type="entry name" value="MdtA-like_BSH"/>
</dbReference>
<feature type="domain" description="Multidrug resistance protein MdtA-like barrel-sandwich hybrid" evidence="13">
    <location>
        <begin position="60"/>
        <end position="203"/>
    </location>
</feature>
<dbReference type="NCBIfam" id="TIGR01730">
    <property type="entry name" value="RND_mfp"/>
    <property type="match status" value="1"/>
</dbReference>
<evidence type="ECO:0000313" key="17">
    <source>
        <dbReference type="Proteomes" id="UP000433309"/>
    </source>
</evidence>
<feature type="chain" id="PRO_5026163351" evidence="11">
    <location>
        <begin position="19"/>
        <end position="394"/>
    </location>
</feature>
<keyword evidence="7" id="KW-0472">Membrane</keyword>
<dbReference type="InterPro" id="IPR058626">
    <property type="entry name" value="MdtA-like_b-barrel"/>
</dbReference>
<dbReference type="Gene3D" id="2.40.50.100">
    <property type="match status" value="1"/>
</dbReference>
<dbReference type="Proteomes" id="UP000433309">
    <property type="component" value="Unassembled WGS sequence"/>
</dbReference>
<evidence type="ECO:0000259" key="12">
    <source>
        <dbReference type="Pfam" id="PF25876"/>
    </source>
</evidence>
<comment type="similarity">
    <text evidence="2">Belongs to the membrane fusion protein (MFP) (TC 8.A.1) family.</text>
</comment>
<evidence type="ECO:0000256" key="4">
    <source>
        <dbReference type="ARBA" id="ARBA00022475"/>
    </source>
</evidence>
<dbReference type="Pfam" id="PF25967">
    <property type="entry name" value="RND-MFP_C"/>
    <property type="match status" value="1"/>
</dbReference>
<keyword evidence="3" id="KW-0813">Transport</keyword>
<feature type="signal peptide" evidence="11">
    <location>
        <begin position="1"/>
        <end position="18"/>
    </location>
</feature>
<keyword evidence="4" id="KW-1003">Cell membrane</keyword>
<dbReference type="Pfam" id="PF25944">
    <property type="entry name" value="Beta-barrel_RND"/>
    <property type="match status" value="1"/>
</dbReference>
<protein>
    <submittedName>
        <fullName evidence="16">Efflux RND transporter periplasmic adaptor subunit</fullName>
    </submittedName>
</protein>
<keyword evidence="8" id="KW-0564">Palmitate</keyword>
<evidence type="ECO:0000256" key="9">
    <source>
        <dbReference type="ARBA" id="ARBA00023288"/>
    </source>
</evidence>
<evidence type="ECO:0000256" key="3">
    <source>
        <dbReference type="ARBA" id="ARBA00022448"/>
    </source>
</evidence>
<dbReference type="FunFam" id="1.10.287.470:FF:000002">
    <property type="entry name" value="Efflux RND transporter periplasmic adaptor subunit"/>
    <property type="match status" value="1"/>
</dbReference>
<dbReference type="AlphaFoldDB" id="A0A6I2KUU7"/>
<organism evidence="16 17">
    <name type="scientific">Duganella guangzhouensis</name>
    <dbReference type="NCBI Taxonomy" id="2666084"/>
    <lineage>
        <taxon>Bacteria</taxon>
        <taxon>Pseudomonadati</taxon>
        <taxon>Pseudomonadota</taxon>
        <taxon>Betaproteobacteria</taxon>
        <taxon>Burkholderiales</taxon>
        <taxon>Oxalobacteraceae</taxon>
        <taxon>Telluria group</taxon>
        <taxon>Duganella</taxon>
    </lineage>
</organism>
<comment type="subcellular location">
    <subcellularLocation>
        <location evidence="1">Cell inner membrane</location>
        <topology evidence="1">Lipid-anchor</topology>
    </subcellularLocation>
</comment>
<dbReference type="GO" id="GO:0046677">
    <property type="term" value="P:response to antibiotic"/>
    <property type="evidence" value="ECO:0007669"/>
    <property type="project" value="TreeGrafter"/>
</dbReference>
<dbReference type="Gene3D" id="1.10.287.470">
    <property type="entry name" value="Helix hairpin bin"/>
    <property type="match status" value="1"/>
</dbReference>
<keyword evidence="10" id="KW-0175">Coiled coil</keyword>
<dbReference type="GO" id="GO:0140330">
    <property type="term" value="P:xenobiotic detoxification by transmembrane export across the cell outer membrane"/>
    <property type="evidence" value="ECO:0007669"/>
    <property type="project" value="UniProtKB-ARBA"/>
</dbReference>
<dbReference type="Gene3D" id="2.40.420.20">
    <property type="match status" value="1"/>
</dbReference>
<dbReference type="Gene3D" id="2.40.30.170">
    <property type="match status" value="1"/>
</dbReference>
<feature type="domain" description="Multidrug resistance protein MdtA-like alpha-helical hairpin" evidence="12">
    <location>
        <begin position="100"/>
        <end position="170"/>
    </location>
</feature>
<evidence type="ECO:0000256" key="1">
    <source>
        <dbReference type="ARBA" id="ARBA00004519"/>
    </source>
</evidence>
<proteinExistence type="inferred from homology"/>
<accession>A0A6I2KUU7</accession>
<reference evidence="16 17" key="1">
    <citation type="submission" date="2019-11" db="EMBL/GenBank/DDBJ databases">
        <title>Novel species isolated from a subtropical stream in China.</title>
        <authorList>
            <person name="Lu H."/>
        </authorList>
    </citation>
    <scope>NUCLEOTIDE SEQUENCE [LARGE SCALE GENOMIC DNA]</scope>
    <source>
        <strain evidence="16 17">FT80W</strain>
    </source>
</reference>
<keyword evidence="6 11" id="KW-0732">Signal</keyword>
<dbReference type="SUPFAM" id="SSF111369">
    <property type="entry name" value="HlyD-like secretion proteins"/>
    <property type="match status" value="1"/>
</dbReference>
<sequence>MLRTAGAAALISVLAVMAGCSKSTSEAPHQQQVAEVGVFKVAQAPLQITTELPGRTSAYEVAEVRPQVGGLIQKRLFVEGADVKAGMPLYQIDAATYQATYNSAKAALAKAKATLLTSEPKVSRYKDLVAIEGVSKQDYDDAVATYEQAKADVASAEAALQTAKINLDYTHVNAPISGRIGKSSVTPGALVTASQTTALTTVQQLDPIYVDVTQTSEDMLRLKRELESGGLKKNGAQAKVTLILSDGTKYAQEGKLQFSDVTVDTSTGNVTLRALFPNPKHDLLPGMFVRAVVDSGVDEKAIVVPQQGVTRNSKGEATALVLNKEGKVEQRVLVTGGTQGDKWLVKSGLNDGDLLIVEGVQKVKPGAPANVAKPAAAVATSAGGAAPANAKSAQ</sequence>
<dbReference type="FunFam" id="2.40.420.20:FF:000001">
    <property type="entry name" value="Efflux RND transporter periplasmic adaptor subunit"/>
    <property type="match status" value="1"/>
</dbReference>
<feature type="coiled-coil region" evidence="10">
    <location>
        <begin position="139"/>
        <end position="166"/>
    </location>
</feature>
<evidence type="ECO:0000256" key="2">
    <source>
        <dbReference type="ARBA" id="ARBA00009477"/>
    </source>
</evidence>
<feature type="domain" description="Multidrug resistance protein MdtA-like C-terminal permuted SH3" evidence="15">
    <location>
        <begin position="301"/>
        <end position="362"/>
    </location>
</feature>
<gene>
    <name evidence="16" type="ORF">GJ699_04585</name>
</gene>
<dbReference type="Pfam" id="PF25876">
    <property type="entry name" value="HH_MFP_RND"/>
    <property type="match status" value="1"/>
</dbReference>
<feature type="domain" description="Multidrug resistance protein MdtA-like beta-barrel" evidence="14">
    <location>
        <begin position="207"/>
        <end position="296"/>
    </location>
</feature>
<dbReference type="InterPro" id="IPR058627">
    <property type="entry name" value="MdtA-like_C"/>
</dbReference>
<evidence type="ECO:0000256" key="5">
    <source>
        <dbReference type="ARBA" id="ARBA00022519"/>
    </source>
</evidence>
<dbReference type="PANTHER" id="PTHR30158">
    <property type="entry name" value="ACRA/E-RELATED COMPONENT OF DRUG EFFLUX TRANSPORTER"/>
    <property type="match status" value="1"/>
</dbReference>
<comment type="caution">
    <text evidence="16">The sequence shown here is derived from an EMBL/GenBank/DDBJ whole genome shotgun (WGS) entry which is preliminary data.</text>
</comment>
<evidence type="ECO:0000256" key="7">
    <source>
        <dbReference type="ARBA" id="ARBA00023136"/>
    </source>
</evidence>
<dbReference type="InterPro" id="IPR058624">
    <property type="entry name" value="MdtA-like_HH"/>
</dbReference>
<evidence type="ECO:0000256" key="10">
    <source>
        <dbReference type="SAM" id="Coils"/>
    </source>
</evidence>
<evidence type="ECO:0000256" key="11">
    <source>
        <dbReference type="SAM" id="SignalP"/>
    </source>
</evidence>
<dbReference type="GO" id="GO:0005886">
    <property type="term" value="C:plasma membrane"/>
    <property type="evidence" value="ECO:0007669"/>
    <property type="project" value="UniProtKB-SubCell"/>
</dbReference>
<dbReference type="PROSITE" id="PS51257">
    <property type="entry name" value="PROKAR_LIPOPROTEIN"/>
    <property type="match status" value="1"/>
</dbReference>
<evidence type="ECO:0000313" key="16">
    <source>
        <dbReference type="EMBL" id="MRW89252.1"/>
    </source>
</evidence>
<dbReference type="FunFam" id="2.40.30.170:FF:000001">
    <property type="entry name" value="Multidrug resistance efflux transporter MdtE"/>
    <property type="match status" value="1"/>
</dbReference>
<evidence type="ECO:0000259" key="14">
    <source>
        <dbReference type="Pfam" id="PF25944"/>
    </source>
</evidence>
<dbReference type="PANTHER" id="PTHR30158:SF3">
    <property type="entry name" value="MULTIDRUG EFFLUX PUMP SUBUNIT ACRA-RELATED"/>
    <property type="match status" value="1"/>
</dbReference>
<evidence type="ECO:0000256" key="6">
    <source>
        <dbReference type="ARBA" id="ARBA00022729"/>
    </source>
</evidence>
<name>A0A6I2KUU7_9BURK</name>
<evidence type="ECO:0000259" key="13">
    <source>
        <dbReference type="Pfam" id="PF25917"/>
    </source>
</evidence>